<evidence type="ECO:0000313" key="2">
    <source>
        <dbReference type="EnsemblProtists" id="EOD26379"/>
    </source>
</evidence>
<dbReference type="PANTHER" id="PTHR43310">
    <property type="entry name" value="SULFATE TRANSPORTER YBAR-RELATED"/>
    <property type="match status" value="1"/>
</dbReference>
<feature type="transmembrane region" description="Helical" evidence="1">
    <location>
        <begin position="100"/>
        <end position="126"/>
    </location>
</feature>
<feature type="transmembrane region" description="Helical" evidence="1">
    <location>
        <begin position="67"/>
        <end position="88"/>
    </location>
</feature>
<reference evidence="2" key="2">
    <citation type="submission" date="2024-10" db="UniProtKB">
        <authorList>
            <consortium name="EnsemblProtists"/>
        </authorList>
    </citation>
    <scope>IDENTIFICATION</scope>
</reference>
<dbReference type="PaxDb" id="2903-EOD26379"/>
<dbReference type="AlphaFoldDB" id="A0A0D3JS94"/>
<dbReference type="EnsemblProtists" id="EOD26379">
    <property type="protein sequence ID" value="EOD26379"/>
    <property type="gene ID" value="EMIHUDRAFT_205386"/>
</dbReference>
<dbReference type="InterPro" id="IPR052706">
    <property type="entry name" value="Membrane-Transporter-like"/>
</dbReference>
<keyword evidence="1" id="KW-0472">Membrane</keyword>
<name>A0A0D3JS94_EMIH1</name>
<sequence length="351" mass="37673">MAKGTGVHPQLVIAMLLYSTATSGVLLSLLSECPLTIASGDASIALYTNLWLVEAYNHPACTDETRLPTALASALLLSLLMGCVYFLLGHYRAADLVQYLPFPIIAGFLGMVPLECGAALLLVVVLLALRRVRFPPRFLFVALFLFYAPTAMLRIARERLEASRESGFLFDVSDPVGPLGLWRELDPTRITWEALVPQSGEVFGTVTISTISLALRISAIDSATEARRPQTRENATPAHLDPDRELRLTGLVTLLVGGTGGLIGSHSPGLVALNQEVGSARTSGVCQALLLLLLWPSHPLPGRAGCGALLTPLSLYNRLTAFPLTNLLPRFLLGGVLMSIGDTQPRAGREE</sequence>
<reference evidence="3" key="1">
    <citation type="journal article" date="2013" name="Nature">
        <title>Pan genome of the phytoplankton Emiliania underpins its global distribution.</title>
        <authorList>
            <person name="Read B.A."/>
            <person name="Kegel J."/>
            <person name="Klute M.J."/>
            <person name="Kuo A."/>
            <person name="Lefebvre S.C."/>
            <person name="Maumus F."/>
            <person name="Mayer C."/>
            <person name="Miller J."/>
            <person name="Monier A."/>
            <person name="Salamov A."/>
            <person name="Young J."/>
            <person name="Aguilar M."/>
            <person name="Claverie J.M."/>
            <person name="Frickenhaus S."/>
            <person name="Gonzalez K."/>
            <person name="Herman E.K."/>
            <person name="Lin Y.C."/>
            <person name="Napier J."/>
            <person name="Ogata H."/>
            <person name="Sarno A.F."/>
            <person name="Shmutz J."/>
            <person name="Schroeder D."/>
            <person name="de Vargas C."/>
            <person name="Verret F."/>
            <person name="von Dassow P."/>
            <person name="Valentin K."/>
            <person name="Van de Peer Y."/>
            <person name="Wheeler G."/>
            <person name="Dacks J.B."/>
            <person name="Delwiche C.F."/>
            <person name="Dyhrman S.T."/>
            <person name="Glockner G."/>
            <person name="John U."/>
            <person name="Richards T."/>
            <person name="Worden A.Z."/>
            <person name="Zhang X."/>
            <person name="Grigoriev I.V."/>
            <person name="Allen A.E."/>
            <person name="Bidle K."/>
            <person name="Borodovsky M."/>
            <person name="Bowler C."/>
            <person name="Brownlee C."/>
            <person name="Cock J.M."/>
            <person name="Elias M."/>
            <person name="Gladyshev V.N."/>
            <person name="Groth M."/>
            <person name="Guda C."/>
            <person name="Hadaegh A."/>
            <person name="Iglesias-Rodriguez M.D."/>
            <person name="Jenkins J."/>
            <person name="Jones B.M."/>
            <person name="Lawson T."/>
            <person name="Leese F."/>
            <person name="Lindquist E."/>
            <person name="Lobanov A."/>
            <person name="Lomsadze A."/>
            <person name="Malik S.B."/>
            <person name="Marsh M.E."/>
            <person name="Mackinder L."/>
            <person name="Mock T."/>
            <person name="Mueller-Roeber B."/>
            <person name="Pagarete A."/>
            <person name="Parker M."/>
            <person name="Probert I."/>
            <person name="Quesneville H."/>
            <person name="Raines C."/>
            <person name="Rensing S.A."/>
            <person name="Riano-Pachon D.M."/>
            <person name="Richier S."/>
            <person name="Rokitta S."/>
            <person name="Shiraiwa Y."/>
            <person name="Soanes D.M."/>
            <person name="van der Giezen M."/>
            <person name="Wahlund T.M."/>
            <person name="Williams B."/>
            <person name="Wilson W."/>
            <person name="Wolfe G."/>
            <person name="Wurch L.L."/>
        </authorList>
    </citation>
    <scope>NUCLEOTIDE SEQUENCE</scope>
</reference>
<dbReference type="KEGG" id="ehx:EMIHUDRAFT_205386"/>
<dbReference type="PANTHER" id="PTHR43310:SF2">
    <property type="entry name" value="SLC26A_SULP TRANSPORTER DOMAIN-CONTAINING PROTEIN"/>
    <property type="match status" value="1"/>
</dbReference>
<dbReference type="RefSeq" id="XP_005778808.1">
    <property type="nucleotide sequence ID" value="XM_005778751.1"/>
</dbReference>
<protein>
    <recommendedName>
        <fullName evidence="4">SLC26A/SulP transporter domain-containing protein</fullName>
    </recommendedName>
</protein>
<keyword evidence="1" id="KW-1133">Transmembrane helix</keyword>
<dbReference type="STRING" id="2903.R1EZS7"/>
<dbReference type="HOGENOM" id="CLU_790912_0_0_1"/>
<evidence type="ECO:0000256" key="1">
    <source>
        <dbReference type="SAM" id="Phobius"/>
    </source>
</evidence>
<feature type="transmembrane region" description="Helical" evidence="1">
    <location>
        <begin position="138"/>
        <end position="156"/>
    </location>
</feature>
<keyword evidence="3" id="KW-1185">Reference proteome</keyword>
<proteinExistence type="predicted"/>
<dbReference type="Proteomes" id="UP000013827">
    <property type="component" value="Unassembled WGS sequence"/>
</dbReference>
<evidence type="ECO:0000313" key="3">
    <source>
        <dbReference type="Proteomes" id="UP000013827"/>
    </source>
</evidence>
<feature type="transmembrane region" description="Helical" evidence="1">
    <location>
        <begin position="12"/>
        <end position="30"/>
    </location>
</feature>
<accession>A0A0D3JS94</accession>
<evidence type="ECO:0008006" key="4">
    <source>
        <dbReference type="Google" id="ProtNLM"/>
    </source>
</evidence>
<organism evidence="2 3">
    <name type="scientific">Emiliania huxleyi (strain CCMP1516)</name>
    <dbReference type="NCBI Taxonomy" id="280463"/>
    <lineage>
        <taxon>Eukaryota</taxon>
        <taxon>Haptista</taxon>
        <taxon>Haptophyta</taxon>
        <taxon>Prymnesiophyceae</taxon>
        <taxon>Isochrysidales</taxon>
        <taxon>Noelaerhabdaceae</taxon>
        <taxon>Emiliania</taxon>
    </lineage>
</organism>
<keyword evidence="1" id="KW-0812">Transmembrane</keyword>
<dbReference type="GeneID" id="17271925"/>